<evidence type="ECO:0000313" key="4">
    <source>
        <dbReference type="Proteomes" id="UP000821837"/>
    </source>
</evidence>
<sequence length="304" mass="31509">MNEELRIRSSAESIRRRMSAVYSRKVRVVLVSSVLCIVVGLGALAVVVKKPEVLHEALALLGGTLQANGSSQVLGSPEPGRALVNVGTAPVSSPMTSERASSSIMKVGTTTLGSSPSYASATSGSTFASSTGTAITTVSSAETTSRGKVSGTPTTTAGMKTSREARALSLNATGTTGSTDKRASQKTTLSKLATSTFVSPSAQSHRSQKVSARSSVAPNTAYLVIDSDGLKEKMQMWPQMMRDIEAPEKNNVPPASEIGGEDAAGGSKLWYYIESTGGNSTSDDMDDEVFGEGDNTEGPHPPIS</sequence>
<dbReference type="Proteomes" id="UP000821837">
    <property type="component" value="Chromosome 6"/>
</dbReference>
<gene>
    <name evidence="3" type="ORF">HPB52_007477</name>
</gene>
<accession>A0A9D4PLF0</accession>
<organism evidence="3 4">
    <name type="scientific">Rhipicephalus sanguineus</name>
    <name type="common">Brown dog tick</name>
    <name type="synonym">Ixodes sanguineus</name>
    <dbReference type="NCBI Taxonomy" id="34632"/>
    <lineage>
        <taxon>Eukaryota</taxon>
        <taxon>Metazoa</taxon>
        <taxon>Ecdysozoa</taxon>
        <taxon>Arthropoda</taxon>
        <taxon>Chelicerata</taxon>
        <taxon>Arachnida</taxon>
        <taxon>Acari</taxon>
        <taxon>Parasitiformes</taxon>
        <taxon>Ixodida</taxon>
        <taxon>Ixodoidea</taxon>
        <taxon>Ixodidae</taxon>
        <taxon>Rhipicephalinae</taxon>
        <taxon>Rhipicephalus</taxon>
        <taxon>Rhipicephalus</taxon>
    </lineage>
</organism>
<evidence type="ECO:0000313" key="3">
    <source>
        <dbReference type="EMBL" id="KAH7947046.1"/>
    </source>
</evidence>
<keyword evidence="2" id="KW-0812">Transmembrane</keyword>
<dbReference type="EMBL" id="JABSTV010001252">
    <property type="protein sequence ID" value="KAH7947046.1"/>
    <property type="molecule type" value="Genomic_DNA"/>
</dbReference>
<evidence type="ECO:0000256" key="1">
    <source>
        <dbReference type="SAM" id="MobiDB-lite"/>
    </source>
</evidence>
<name>A0A9D4PLF0_RHISA</name>
<keyword evidence="2" id="KW-0472">Membrane</keyword>
<reference evidence="3" key="1">
    <citation type="journal article" date="2020" name="Cell">
        <title>Large-Scale Comparative Analyses of Tick Genomes Elucidate Their Genetic Diversity and Vector Capacities.</title>
        <authorList>
            <consortium name="Tick Genome and Microbiome Consortium (TIGMIC)"/>
            <person name="Jia N."/>
            <person name="Wang J."/>
            <person name="Shi W."/>
            <person name="Du L."/>
            <person name="Sun Y."/>
            <person name="Zhan W."/>
            <person name="Jiang J.F."/>
            <person name="Wang Q."/>
            <person name="Zhang B."/>
            <person name="Ji P."/>
            <person name="Bell-Sakyi L."/>
            <person name="Cui X.M."/>
            <person name="Yuan T.T."/>
            <person name="Jiang B.G."/>
            <person name="Yang W.F."/>
            <person name="Lam T.T."/>
            <person name="Chang Q.C."/>
            <person name="Ding S.J."/>
            <person name="Wang X.J."/>
            <person name="Zhu J.G."/>
            <person name="Ruan X.D."/>
            <person name="Zhao L."/>
            <person name="Wei J.T."/>
            <person name="Ye R.Z."/>
            <person name="Que T.C."/>
            <person name="Du C.H."/>
            <person name="Zhou Y.H."/>
            <person name="Cheng J.X."/>
            <person name="Dai P.F."/>
            <person name="Guo W.B."/>
            <person name="Han X.H."/>
            <person name="Huang E.J."/>
            <person name="Li L.F."/>
            <person name="Wei W."/>
            <person name="Gao Y.C."/>
            <person name="Liu J.Z."/>
            <person name="Shao H.Z."/>
            <person name="Wang X."/>
            <person name="Wang C.C."/>
            <person name="Yang T.C."/>
            <person name="Huo Q.B."/>
            <person name="Li W."/>
            <person name="Chen H.Y."/>
            <person name="Chen S.E."/>
            <person name="Zhou L.G."/>
            <person name="Ni X.B."/>
            <person name="Tian J.H."/>
            <person name="Sheng Y."/>
            <person name="Liu T."/>
            <person name="Pan Y.S."/>
            <person name="Xia L.Y."/>
            <person name="Li J."/>
            <person name="Zhao F."/>
            <person name="Cao W.C."/>
        </authorList>
    </citation>
    <scope>NUCLEOTIDE SEQUENCE</scope>
    <source>
        <strain evidence="3">Rsan-2018</strain>
    </source>
</reference>
<feature type="compositionally biased region" description="Acidic residues" evidence="1">
    <location>
        <begin position="283"/>
        <end position="295"/>
    </location>
</feature>
<protein>
    <submittedName>
        <fullName evidence="3">Uncharacterized protein</fullName>
    </submittedName>
</protein>
<feature type="region of interest" description="Disordered" evidence="1">
    <location>
        <begin position="275"/>
        <end position="304"/>
    </location>
</feature>
<feature type="region of interest" description="Disordered" evidence="1">
    <location>
        <begin position="138"/>
        <end position="157"/>
    </location>
</feature>
<proteinExistence type="predicted"/>
<keyword evidence="2" id="KW-1133">Transmembrane helix</keyword>
<reference evidence="3" key="2">
    <citation type="submission" date="2021-09" db="EMBL/GenBank/DDBJ databases">
        <authorList>
            <person name="Jia N."/>
            <person name="Wang J."/>
            <person name="Shi W."/>
            <person name="Du L."/>
            <person name="Sun Y."/>
            <person name="Zhan W."/>
            <person name="Jiang J."/>
            <person name="Wang Q."/>
            <person name="Zhang B."/>
            <person name="Ji P."/>
            <person name="Sakyi L.B."/>
            <person name="Cui X."/>
            <person name="Yuan T."/>
            <person name="Jiang B."/>
            <person name="Yang W."/>
            <person name="Lam T.T.-Y."/>
            <person name="Chang Q."/>
            <person name="Ding S."/>
            <person name="Wang X."/>
            <person name="Zhu J."/>
            <person name="Ruan X."/>
            <person name="Zhao L."/>
            <person name="Wei J."/>
            <person name="Que T."/>
            <person name="Du C."/>
            <person name="Cheng J."/>
            <person name="Dai P."/>
            <person name="Han X."/>
            <person name="Huang E."/>
            <person name="Gao Y."/>
            <person name="Liu J."/>
            <person name="Shao H."/>
            <person name="Ye R."/>
            <person name="Li L."/>
            <person name="Wei W."/>
            <person name="Wang X."/>
            <person name="Wang C."/>
            <person name="Huo Q."/>
            <person name="Li W."/>
            <person name="Guo W."/>
            <person name="Chen H."/>
            <person name="Chen S."/>
            <person name="Zhou L."/>
            <person name="Zhou L."/>
            <person name="Ni X."/>
            <person name="Tian J."/>
            <person name="Zhou Y."/>
            <person name="Sheng Y."/>
            <person name="Liu T."/>
            <person name="Pan Y."/>
            <person name="Xia L."/>
            <person name="Li J."/>
            <person name="Zhao F."/>
            <person name="Cao W."/>
        </authorList>
    </citation>
    <scope>NUCLEOTIDE SEQUENCE</scope>
    <source>
        <strain evidence="3">Rsan-2018</strain>
        <tissue evidence="3">Larvae</tissue>
    </source>
</reference>
<dbReference type="AlphaFoldDB" id="A0A9D4PLF0"/>
<keyword evidence="4" id="KW-1185">Reference proteome</keyword>
<comment type="caution">
    <text evidence="3">The sequence shown here is derived from an EMBL/GenBank/DDBJ whole genome shotgun (WGS) entry which is preliminary data.</text>
</comment>
<feature type="transmembrane region" description="Helical" evidence="2">
    <location>
        <begin position="26"/>
        <end position="48"/>
    </location>
</feature>
<evidence type="ECO:0000256" key="2">
    <source>
        <dbReference type="SAM" id="Phobius"/>
    </source>
</evidence>